<comment type="caution">
    <text evidence="6">The sequence shown here is derived from an EMBL/GenBank/DDBJ whole genome shotgun (WGS) entry which is preliminary data.</text>
</comment>
<dbReference type="InterPro" id="IPR013783">
    <property type="entry name" value="Ig-like_fold"/>
</dbReference>
<sequence length="568" mass="60679">MRTSRLVAHAAIAGLLLSSSVIGAPIALAQLPVVSNVNASTITQDHGSLTIHKRLNPESYGTNPTGTQADVASAKGDPVEGVPFQIHKVTSFQLDGNAEDTDLNSNEGYAKANKFAQEYAKAENKREFLAQYATLDEGSSQTKTTNGAGEAKFDNLPLGLYLVEELSAADYPTTIKVNGEEINGVIAPSAPYLVFLPMTDPTDGSKWNFDIHSVPKNSSVGIDKKIEDYQENKGYNAGDVLKYTINTDIPRVEPGQTIRGYEISDTLPKEVTFTDANLANLVVEIEGAQLANGVDYTVEGVNTPQVRIVFTAEGFNKLLQNGGKKVKVTLPATINTPEVADVDVADTPDPKGNDGTDVNDGVAVNRAVLTFTNDAGYRAEVESNSVKSRWGNLRILKTDPQKANSGEAALDGAKFELYRCADQDTPLGDKITINGKSEWTSGEDGTKGLINIKGLQVTDLLNNESIANGEEAKYCLKETKAPEGYELSPKMHVIDFKEEDLDNADPVTIAGVQVDNDRITQTAEVVNVTKSSSFLPNTGGAGIGILMAIGAAIIGAGLWAAKRMNRKA</sequence>
<organism evidence="6 7">
    <name type="scientific">Corynebacterium canis</name>
    <dbReference type="NCBI Taxonomy" id="679663"/>
    <lineage>
        <taxon>Bacteria</taxon>
        <taxon>Bacillati</taxon>
        <taxon>Actinomycetota</taxon>
        <taxon>Actinomycetes</taxon>
        <taxon>Mycobacteriales</taxon>
        <taxon>Corynebacteriaceae</taxon>
        <taxon>Corynebacterium</taxon>
    </lineage>
</organism>
<protein>
    <submittedName>
        <fullName evidence="6">Isopeptide-forming domain-containing fimbrial protein</fullName>
    </submittedName>
</protein>
<feature type="transmembrane region" description="Helical" evidence="2">
    <location>
        <begin position="539"/>
        <end position="561"/>
    </location>
</feature>
<dbReference type="Proteomes" id="UP000320791">
    <property type="component" value="Unassembled WGS sequence"/>
</dbReference>
<dbReference type="InterPro" id="IPR048052">
    <property type="entry name" value="FM1-like"/>
</dbReference>
<name>A0A5C5UI35_9CORY</name>
<feature type="compositionally biased region" description="Polar residues" evidence="1">
    <location>
        <begin position="59"/>
        <end position="70"/>
    </location>
</feature>
<evidence type="ECO:0000313" key="7">
    <source>
        <dbReference type="Proteomes" id="UP000320791"/>
    </source>
</evidence>
<evidence type="ECO:0000313" key="6">
    <source>
        <dbReference type="EMBL" id="TWT25706.1"/>
    </source>
</evidence>
<dbReference type="GO" id="GO:0005975">
    <property type="term" value="P:carbohydrate metabolic process"/>
    <property type="evidence" value="ECO:0007669"/>
    <property type="project" value="UniProtKB-ARBA"/>
</dbReference>
<keyword evidence="2" id="KW-0472">Membrane</keyword>
<dbReference type="EMBL" id="VOHM01000010">
    <property type="protein sequence ID" value="TWT25706.1"/>
    <property type="molecule type" value="Genomic_DNA"/>
</dbReference>
<feature type="domain" description="Gram-positive pilin subunit D1 N-terminal" evidence="4">
    <location>
        <begin position="45"/>
        <end position="218"/>
    </location>
</feature>
<evidence type="ECO:0000256" key="3">
    <source>
        <dbReference type="SAM" id="SignalP"/>
    </source>
</evidence>
<dbReference type="Gene3D" id="2.60.40.10">
    <property type="entry name" value="Immunoglobulins"/>
    <property type="match status" value="2"/>
</dbReference>
<feature type="signal peptide" evidence="3">
    <location>
        <begin position="1"/>
        <end position="23"/>
    </location>
</feature>
<dbReference type="RefSeq" id="WP_146324254.1">
    <property type="nucleotide sequence ID" value="NZ_BAABLR010000073.1"/>
</dbReference>
<feature type="domain" description="SpaA-like prealbumin fold" evidence="5">
    <location>
        <begin position="393"/>
        <end position="500"/>
    </location>
</feature>
<dbReference type="Pfam" id="PF17802">
    <property type="entry name" value="SpaA"/>
    <property type="match status" value="1"/>
</dbReference>
<reference evidence="6 7" key="1">
    <citation type="submission" date="2019-08" db="EMBL/GenBank/DDBJ databases">
        <authorList>
            <person name="Lei W."/>
        </authorList>
    </citation>
    <scope>NUCLEOTIDE SEQUENCE [LARGE SCALE GENOMIC DNA]</scope>
    <source>
        <strain evidence="6 7">CCUG 58627</strain>
    </source>
</reference>
<evidence type="ECO:0000256" key="1">
    <source>
        <dbReference type="SAM" id="MobiDB-lite"/>
    </source>
</evidence>
<dbReference type="OrthoDB" id="3199332at2"/>
<keyword evidence="7" id="KW-1185">Reference proteome</keyword>
<accession>A0A5C5UI35</accession>
<dbReference type="Pfam" id="PF16555">
    <property type="entry name" value="GramPos_pilinD1"/>
    <property type="match status" value="1"/>
</dbReference>
<keyword evidence="2" id="KW-1133">Transmembrane helix</keyword>
<dbReference type="InterPro" id="IPR032364">
    <property type="entry name" value="GramPos_pilinD1_N"/>
</dbReference>
<feature type="region of interest" description="Disordered" evidence="1">
    <location>
        <begin position="54"/>
        <end position="74"/>
    </location>
</feature>
<evidence type="ECO:0000256" key="2">
    <source>
        <dbReference type="SAM" id="Phobius"/>
    </source>
</evidence>
<dbReference type="Gene3D" id="2.60.40.740">
    <property type="match status" value="1"/>
</dbReference>
<dbReference type="NCBIfam" id="TIGR01167">
    <property type="entry name" value="LPXTG_anchor"/>
    <property type="match status" value="1"/>
</dbReference>
<dbReference type="InterPro" id="IPR026466">
    <property type="entry name" value="Fim_isopep_form_D2_dom"/>
</dbReference>
<gene>
    <name evidence="6" type="ORF">FRX94_06115</name>
</gene>
<dbReference type="NCBIfam" id="TIGR04226">
    <property type="entry name" value="RrgB_K2N_iso_D2"/>
    <property type="match status" value="1"/>
</dbReference>
<keyword evidence="3" id="KW-0732">Signal</keyword>
<dbReference type="NCBIfam" id="NF033902">
    <property type="entry name" value="iso_D2_wall_anc"/>
    <property type="match status" value="1"/>
</dbReference>
<evidence type="ECO:0000259" key="4">
    <source>
        <dbReference type="Pfam" id="PF16555"/>
    </source>
</evidence>
<dbReference type="AlphaFoldDB" id="A0A5C5UI35"/>
<feature type="chain" id="PRO_5039148422" evidence="3">
    <location>
        <begin position="24"/>
        <end position="568"/>
    </location>
</feature>
<evidence type="ECO:0000259" key="5">
    <source>
        <dbReference type="Pfam" id="PF17802"/>
    </source>
</evidence>
<dbReference type="InterPro" id="IPR041033">
    <property type="entry name" value="SpaA_PFL_dom_1"/>
</dbReference>
<proteinExistence type="predicted"/>
<keyword evidence="2" id="KW-0812">Transmembrane</keyword>